<dbReference type="Pfam" id="PF10128">
    <property type="entry name" value="OpcA_G6PD_assem"/>
    <property type="match status" value="1"/>
</dbReference>
<dbReference type="AlphaFoldDB" id="A0AAU7DXL8"/>
<feature type="domain" description="Glucose-6-phosphate dehydrogenase assembly protein OpcA N-terminal" evidence="1">
    <location>
        <begin position="51"/>
        <end position="161"/>
    </location>
</feature>
<sequence>MIIDIPTTTASQVAKRLVKVREEGGQVALGRVLTLVILAQEQEIETAIAAANAASSEHPCRIIVVAADDDAPASLLNAQIRVGGDAGASEVIVLKGAANVVAHTDTLITPLLLPDAPIVAWWPSIVPASPATEPIGAMAQIRLTDSVMSDAPEHNLQVLQQNHAPGDVDLAWTRTTIWRGLLASVLDQPPYLPVTAIEVEGEANHPSCLLIQAWLQQALGVPTKLTNVAGSQGLTRVVLERENGAIEYSRPDGRHATLRQPNTPDQHIDLPLRNLEECLAEELRRLYPDEMYSDVLVNGLPMIGK</sequence>
<evidence type="ECO:0000313" key="3">
    <source>
        <dbReference type="EMBL" id="XBH22744.1"/>
    </source>
</evidence>
<feature type="domain" description="Glucose-6-phosphate dehydrogenase assembly protein OpcA C-terminal" evidence="2">
    <location>
        <begin position="165"/>
        <end position="296"/>
    </location>
</feature>
<gene>
    <name evidence="3" type="ORF">V5R04_05875</name>
</gene>
<dbReference type="Pfam" id="PF20171">
    <property type="entry name" value="OpcA_G6PD_C"/>
    <property type="match status" value="1"/>
</dbReference>
<name>A0AAU7DXL8_9MICO</name>
<dbReference type="InterPro" id="IPR046802">
    <property type="entry name" value="OpcA_G6PD_C"/>
</dbReference>
<dbReference type="InterPro" id="IPR046801">
    <property type="entry name" value="OpcA_G6PD_N"/>
</dbReference>
<evidence type="ECO:0000259" key="1">
    <source>
        <dbReference type="Pfam" id="PF10128"/>
    </source>
</evidence>
<reference evidence="3" key="1">
    <citation type="submission" date="2024-02" db="EMBL/GenBank/DDBJ databases">
        <title>Tomenella chthoni gen. nov. sp. nov., a member of the family Jonesiaceae isolated from bat guano.</title>
        <authorList>
            <person name="Miller S.L."/>
            <person name="King J."/>
            <person name="Sankaranarayanan K."/>
            <person name="Lawson P.A."/>
        </authorList>
    </citation>
    <scope>NUCLEOTIDE SEQUENCE</scope>
    <source>
        <strain evidence="3">BS-20</strain>
    </source>
</reference>
<organism evidence="3">
    <name type="scientific">Jonesiaceae bacterium BS-20</name>
    <dbReference type="NCBI Taxonomy" id="3120821"/>
    <lineage>
        <taxon>Bacteria</taxon>
        <taxon>Bacillati</taxon>
        <taxon>Actinomycetota</taxon>
        <taxon>Actinomycetes</taxon>
        <taxon>Micrococcales</taxon>
        <taxon>Jonesiaceae</taxon>
    </lineage>
</organism>
<dbReference type="InterPro" id="IPR004555">
    <property type="entry name" value="G6PDH_assembly_OpcA"/>
</dbReference>
<protein>
    <submittedName>
        <fullName evidence="3">Glucose-6-phosphate dehydrogenase assembly protein OpcA</fullName>
    </submittedName>
</protein>
<accession>A0AAU7DXL8</accession>
<dbReference type="PANTHER" id="PTHR38658:SF1">
    <property type="entry name" value="OXPP CYCLE PROTEIN OPCA-RELATED"/>
    <property type="match status" value="1"/>
</dbReference>
<proteinExistence type="predicted"/>
<dbReference type="EMBL" id="CP146203">
    <property type="protein sequence ID" value="XBH22744.1"/>
    <property type="molecule type" value="Genomic_DNA"/>
</dbReference>
<dbReference type="PANTHER" id="PTHR38658">
    <property type="entry name" value="OXPP CYCLE PROTEIN OPCA-RELATED"/>
    <property type="match status" value="1"/>
</dbReference>
<evidence type="ECO:0000259" key="2">
    <source>
        <dbReference type="Pfam" id="PF20171"/>
    </source>
</evidence>